<evidence type="ECO:0000313" key="3">
    <source>
        <dbReference type="EMBL" id="KAL0118268.1"/>
    </source>
</evidence>
<dbReference type="Pfam" id="PF14939">
    <property type="entry name" value="DCAF15_WD40"/>
    <property type="match status" value="1"/>
</dbReference>
<dbReference type="Proteomes" id="UP001430953">
    <property type="component" value="Unassembled WGS sequence"/>
</dbReference>
<reference evidence="3 4" key="1">
    <citation type="submission" date="2023-03" db="EMBL/GenBank/DDBJ databases">
        <title>High recombination rates correlate with genetic variation in Cardiocondyla obscurior ants.</title>
        <authorList>
            <person name="Errbii M."/>
        </authorList>
    </citation>
    <scope>NUCLEOTIDE SEQUENCE [LARGE SCALE GENOMIC DNA]</scope>
    <source>
        <strain evidence="3">Alpha-2009</strain>
        <tissue evidence="3">Whole body</tissue>
    </source>
</reference>
<feature type="compositionally biased region" description="Low complexity" evidence="1">
    <location>
        <begin position="499"/>
        <end position="518"/>
    </location>
</feature>
<keyword evidence="4" id="KW-1185">Reference proteome</keyword>
<evidence type="ECO:0000259" key="2">
    <source>
        <dbReference type="Pfam" id="PF14939"/>
    </source>
</evidence>
<feature type="region of interest" description="Disordered" evidence="1">
    <location>
        <begin position="456"/>
        <end position="527"/>
    </location>
</feature>
<feature type="region of interest" description="Disordered" evidence="1">
    <location>
        <begin position="557"/>
        <end position="582"/>
    </location>
</feature>
<gene>
    <name evidence="3" type="ORF">PUN28_009133</name>
</gene>
<dbReference type="EMBL" id="JADYXP020000008">
    <property type="protein sequence ID" value="KAL0118268.1"/>
    <property type="molecule type" value="Genomic_DNA"/>
</dbReference>
<feature type="compositionally biased region" description="Basic and acidic residues" evidence="1">
    <location>
        <begin position="488"/>
        <end position="497"/>
    </location>
</feature>
<dbReference type="InterPro" id="IPR032734">
    <property type="entry name" value="DCAF15_WD40"/>
</dbReference>
<accession>A0AAW2FSD5</accession>
<dbReference type="CDD" id="cd20913">
    <property type="entry name" value="DCAF15-CTD"/>
    <property type="match status" value="1"/>
</dbReference>
<comment type="caution">
    <text evidence="3">The sequence shown here is derived from an EMBL/GenBank/DDBJ whole genome shotgun (WGS) entry which is preliminary data.</text>
</comment>
<proteinExistence type="predicted"/>
<dbReference type="AlphaFoldDB" id="A0AAW2FSD5"/>
<sequence length="1020" mass="116054">MADASSSDTTSDCCNECFSDITSEKSEYVVVGRKPCPPHRRSKRNLLQKLLTREMRGCLSAHSYASEEKLFTAVPKWRHFHLLHVIPKSALEAGHIVMGLTQCGQFLLTYTFSVEVSSNTSSYKYLLHWWAFTPNRVARKVAEVTLFGNYTIDRGLNIIISQWPMERNKLVIHGLCTNSLHLQPTDRAYLTITTVPSLENCKDCLKVAASYEEEGEELAADWDGCVRCNCLQHGLTVHTTYEVISPYPKFRATVCLNYWNHVVVNTGNFLHVLRVDLNIPKSKNQRACDKQDSGMQDPVVPDTIPLDMSDVEETDYSTRAERYESSDEKFSTPECVDRSPKCESSLEHDFLDEPIKVDNKLERDLPLNTSSTNQSDYVCDIVNSKSTAASTLNVKLCECSDTADCKCRNNNGSVSRPNGIEQTAISVRDTILQDFCEDTSQELNIGNDHITLVKHPSCSPRSTPQRLPTDLKAMTWSSPILTPPSDILRTRNSESSHRIQIQRNNSGSQQRSNSPQPGASQQDNSVASINSPLQSVSISPSSSYSSRLMSPPIARSFRYPSSRKRSNLHSPPPVPAQSTRTTRATHKLIEAEKAYEFTDEVQETTCEKLSSFRKRRLADKKYEFCDETEDAENIVPFKHIRDQFRHRGTCSIHQIPSSPAISPVLPNGRRHWFDSDQSETDELNLAQDISVTDDLSNVESAEKSVLRPLNQNQLSNGSVHRDRVGKCCLNFSPLVPRNNLQYPLIKCTARFKRSYIELDDEMISVITDVEDEETGGYVSYQCVLPMLVHGSGYVQMQMISNSKAEKLIVPCVSITQLSFDIETFSHHIADWICSRFKKKYWHCSDYDIEIIDVCALSGDIICLHIMKIQASELCSQTQCLQERKQYEVGCKFTWNIDTSQYRITDVLPMEEVKPESWKPTITNLPNFRSQLWNPTRRLASQLREKIQQPYAHTVRYLHNDMSFSGEYFLEKFTEFLRTIAYIKPITGEPITKLIDLDNLVQFYITPMECYVERTNDALME</sequence>
<evidence type="ECO:0000256" key="1">
    <source>
        <dbReference type="SAM" id="MobiDB-lite"/>
    </source>
</evidence>
<dbReference type="GO" id="GO:0080008">
    <property type="term" value="C:Cul4-RING E3 ubiquitin ligase complex"/>
    <property type="evidence" value="ECO:0007669"/>
    <property type="project" value="TreeGrafter"/>
</dbReference>
<name>A0AAW2FSD5_9HYME</name>
<feature type="domain" description="DDB1- and CUL4-associated factor 15 WD40 repeat-containing" evidence="2">
    <location>
        <begin position="66"/>
        <end position="277"/>
    </location>
</feature>
<dbReference type="PANTHER" id="PTHR28541">
    <property type="entry name" value="DDB1- AND CUL4-ASSOCIATED FACTOR 15"/>
    <property type="match status" value="1"/>
</dbReference>
<dbReference type="InterPro" id="IPR047319">
    <property type="entry name" value="DCAF15_C"/>
</dbReference>
<dbReference type="PANTHER" id="PTHR28541:SF1">
    <property type="entry name" value="DDB1- AND CUL4-ASSOCIATED FACTOR 15"/>
    <property type="match status" value="1"/>
</dbReference>
<evidence type="ECO:0000313" key="4">
    <source>
        <dbReference type="Proteomes" id="UP001430953"/>
    </source>
</evidence>
<protein>
    <recommendedName>
        <fullName evidence="2">DDB1- and CUL4-associated factor 15 WD40 repeat-containing domain-containing protein</fullName>
    </recommendedName>
</protein>
<organism evidence="3 4">
    <name type="scientific">Cardiocondyla obscurior</name>
    <dbReference type="NCBI Taxonomy" id="286306"/>
    <lineage>
        <taxon>Eukaryota</taxon>
        <taxon>Metazoa</taxon>
        <taxon>Ecdysozoa</taxon>
        <taxon>Arthropoda</taxon>
        <taxon>Hexapoda</taxon>
        <taxon>Insecta</taxon>
        <taxon>Pterygota</taxon>
        <taxon>Neoptera</taxon>
        <taxon>Endopterygota</taxon>
        <taxon>Hymenoptera</taxon>
        <taxon>Apocrita</taxon>
        <taxon>Aculeata</taxon>
        <taxon>Formicoidea</taxon>
        <taxon>Formicidae</taxon>
        <taxon>Myrmicinae</taxon>
        <taxon>Cardiocondyla</taxon>
    </lineage>
</organism>
<dbReference type="CDD" id="cd20917">
    <property type="entry name" value="DCAF15-NTD"/>
    <property type="match status" value="1"/>
</dbReference>
<dbReference type="GO" id="GO:0016567">
    <property type="term" value="P:protein ubiquitination"/>
    <property type="evidence" value="ECO:0007669"/>
    <property type="project" value="InterPro"/>
</dbReference>
<dbReference type="InterPro" id="IPR038914">
    <property type="entry name" value="DCAF15"/>
</dbReference>